<dbReference type="FunFam" id="3.20.20.10:FF:000018">
    <property type="entry name" value="Pyridoxal phosphate homeostasis protein"/>
    <property type="match status" value="1"/>
</dbReference>
<dbReference type="GeneID" id="24597722"/>
<comment type="caution">
    <text evidence="6">The sequence shown here is derived from an EMBL/GenBank/DDBJ whole genome shotgun (WGS) entry which is preliminary data.</text>
</comment>
<dbReference type="PANTHER" id="PTHR10146:SF14">
    <property type="entry name" value="PYRIDOXAL PHOSPHATE HOMEOSTASIS PROTEIN"/>
    <property type="match status" value="1"/>
</dbReference>
<sequence>MPINLPHILHQIEEACKASSSNQKLCRLVAVSKEKPIKSIIEAYNFGQRHFGENKIVHLYDKSYSPELIKSCPDIKWHFIGRIQSNKIKKLAGVNNLYMVETVDSMDHAEILNLSWGLNHQIPLNIMIQVNTSGEPQKSGIKPTEVNNLYNQIEAKCPHLKVVGLMCIGKEGVDINSGPNPDFVKLVQCRELLASSLGKSPLDFELSMGMSHDFEQAIRLGSTNVRIGTAIFGQRDSKYVPRQDTSANNQTPI</sequence>
<dbReference type="InterPro" id="IPR029066">
    <property type="entry name" value="PLP-binding_barrel"/>
</dbReference>
<evidence type="ECO:0000313" key="6">
    <source>
        <dbReference type="EMBL" id="KAH9587558.1"/>
    </source>
</evidence>
<comment type="function">
    <text evidence="2">Pyridoxal 5'-phosphate (PLP)-binding protein, which may be involved in intracellular homeostatic regulation of pyridoxal 5'-phosphate (PLP), the active form of vitamin B6.</text>
</comment>
<dbReference type="RefSeq" id="XP_012801826.2">
    <property type="nucleotide sequence ID" value="XM_012946372.3"/>
</dbReference>
<gene>
    <name evidence="6" type="ORF">MS3_00005258</name>
</gene>
<dbReference type="PROSITE" id="PS01211">
    <property type="entry name" value="UPF0001"/>
    <property type="match status" value="1"/>
</dbReference>
<dbReference type="SUPFAM" id="SSF51419">
    <property type="entry name" value="PLP-binding barrel"/>
    <property type="match status" value="1"/>
</dbReference>
<dbReference type="GO" id="GO:0030170">
    <property type="term" value="F:pyridoxal phosphate binding"/>
    <property type="evidence" value="ECO:0007669"/>
    <property type="project" value="UniProtKB-UniRule"/>
</dbReference>
<evidence type="ECO:0000256" key="4">
    <source>
        <dbReference type="RuleBase" id="RU004514"/>
    </source>
</evidence>
<reference evidence="6" key="1">
    <citation type="journal article" date="2012" name="Nat. Genet.">
        <title>Whole-genome sequence of Schistosoma haematobium.</title>
        <authorList>
            <person name="Young N.D."/>
            <person name="Jex A.R."/>
            <person name="Li B."/>
            <person name="Liu S."/>
            <person name="Yang L."/>
            <person name="Xiong Z."/>
            <person name="Li Y."/>
            <person name="Cantacessi C."/>
            <person name="Hall R.S."/>
            <person name="Xu X."/>
            <person name="Chen F."/>
            <person name="Wu X."/>
            <person name="Zerlotini A."/>
            <person name="Oliveira G."/>
            <person name="Hofmann A."/>
            <person name="Zhang G."/>
            <person name="Fang X."/>
            <person name="Kang Y."/>
            <person name="Campbell B.E."/>
            <person name="Loukas A."/>
            <person name="Ranganathan S."/>
            <person name="Rollinson D."/>
            <person name="Rinaldi G."/>
            <person name="Brindley P.J."/>
            <person name="Yang H."/>
            <person name="Wang J."/>
            <person name="Wang J."/>
            <person name="Gasser R.B."/>
        </authorList>
    </citation>
    <scope>NUCLEOTIDE SEQUENCE</scope>
</reference>
<reference evidence="6" key="4">
    <citation type="journal article" date="2022" name="PLoS Pathog.">
        <title>Chromosome-level genome of Schistosoma haematobium underpins genome-wide explorations of molecular variation.</title>
        <authorList>
            <person name="Stroehlein A.J."/>
            <person name="Korhonen P.K."/>
            <person name="Lee V.V."/>
            <person name="Ralph S.A."/>
            <person name="Mentink-Kane M."/>
            <person name="You H."/>
            <person name="McManus D.P."/>
            <person name="Tchuente L.T."/>
            <person name="Stothard J.R."/>
            <person name="Kaur P."/>
            <person name="Dudchenko O."/>
            <person name="Aiden E.L."/>
            <person name="Yang B."/>
            <person name="Yang H."/>
            <person name="Emery A.M."/>
            <person name="Webster B.L."/>
            <person name="Brindley P.J."/>
            <person name="Rollinson D."/>
            <person name="Chang B.C.H."/>
            <person name="Gasser R.B."/>
            <person name="Young N.D."/>
        </authorList>
    </citation>
    <scope>NUCLEOTIDE SEQUENCE</scope>
</reference>
<protein>
    <recommendedName>
        <fullName evidence="2">Pyridoxal phosphate homeostasis protein</fullName>
        <shortName evidence="2">PLP homeostasis protein</shortName>
    </recommendedName>
</protein>
<name>A0A6A5D8T0_SCHHA</name>
<keyword evidence="7" id="KW-1185">Reference proteome</keyword>
<keyword evidence="1 2" id="KW-0663">Pyridoxal phosphate</keyword>
<comment type="cofactor">
    <cofactor evidence="3">
        <name>pyridoxal 5'-phosphate</name>
        <dbReference type="ChEBI" id="CHEBI:597326"/>
    </cofactor>
</comment>
<dbReference type="KEGG" id="shx:MS3_00005258"/>
<dbReference type="AlphaFoldDB" id="A0A6A5D8T0"/>
<dbReference type="InterPro" id="IPR011078">
    <property type="entry name" value="PyrdxlP_homeostasis"/>
</dbReference>
<evidence type="ECO:0000259" key="5">
    <source>
        <dbReference type="Pfam" id="PF01168"/>
    </source>
</evidence>
<evidence type="ECO:0000313" key="7">
    <source>
        <dbReference type="Proteomes" id="UP000471633"/>
    </source>
</evidence>
<dbReference type="CDD" id="cd06822">
    <property type="entry name" value="PLPDE_III_YBL036c_euk"/>
    <property type="match status" value="1"/>
</dbReference>
<comment type="similarity">
    <text evidence="2 4">Belongs to the pyridoxal phosphate-binding protein YggS/PROSC family.</text>
</comment>
<dbReference type="Gene3D" id="3.20.20.10">
    <property type="entry name" value="Alanine racemase"/>
    <property type="match status" value="1"/>
</dbReference>
<dbReference type="Pfam" id="PF01168">
    <property type="entry name" value="Ala_racemase_N"/>
    <property type="match status" value="1"/>
</dbReference>
<reference evidence="6" key="3">
    <citation type="submission" date="2021-06" db="EMBL/GenBank/DDBJ databases">
        <title>Chromosome-level genome assembly for S. haematobium.</title>
        <authorList>
            <person name="Stroehlein A.J."/>
        </authorList>
    </citation>
    <scope>NUCLEOTIDE SEQUENCE</scope>
</reference>
<organism evidence="6 7">
    <name type="scientific">Schistosoma haematobium</name>
    <name type="common">Blood fluke</name>
    <dbReference type="NCBI Taxonomy" id="6185"/>
    <lineage>
        <taxon>Eukaryota</taxon>
        <taxon>Metazoa</taxon>
        <taxon>Spiralia</taxon>
        <taxon>Lophotrochozoa</taxon>
        <taxon>Platyhelminthes</taxon>
        <taxon>Trematoda</taxon>
        <taxon>Digenea</taxon>
        <taxon>Strigeidida</taxon>
        <taxon>Schistosomatoidea</taxon>
        <taxon>Schistosomatidae</taxon>
        <taxon>Schistosoma</taxon>
    </lineage>
</organism>
<dbReference type="HAMAP" id="MF_02087">
    <property type="entry name" value="PLP_homeostasis"/>
    <property type="match status" value="1"/>
</dbReference>
<dbReference type="CTD" id="24597722"/>
<dbReference type="PIRSF" id="PIRSF004848">
    <property type="entry name" value="YBL036c_PLPDEIII"/>
    <property type="match status" value="1"/>
</dbReference>
<dbReference type="NCBIfam" id="TIGR00044">
    <property type="entry name" value="YggS family pyridoxal phosphate-dependent enzyme"/>
    <property type="match status" value="1"/>
</dbReference>
<dbReference type="PANTHER" id="PTHR10146">
    <property type="entry name" value="PROLINE SYNTHETASE CO-TRANSCRIBED BACTERIAL HOMOLOG PROTEIN"/>
    <property type="match status" value="1"/>
</dbReference>
<evidence type="ECO:0000256" key="3">
    <source>
        <dbReference type="PIRSR" id="PIRSR004848-1"/>
    </source>
</evidence>
<dbReference type="EMBL" id="AMPZ03000003">
    <property type="protein sequence ID" value="KAH9587558.1"/>
    <property type="molecule type" value="Genomic_DNA"/>
</dbReference>
<feature type="modified residue" description="N6-(pyridoxal phosphate)lysine" evidence="2 3">
    <location>
        <position position="33"/>
    </location>
</feature>
<evidence type="ECO:0000256" key="1">
    <source>
        <dbReference type="ARBA" id="ARBA00022898"/>
    </source>
</evidence>
<dbReference type="InterPro" id="IPR001608">
    <property type="entry name" value="Ala_racemase_N"/>
</dbReference>
<evidence type="ECO:0000256" key="2">
    <source>
        <dbReference type="HAMAP-Rule" id="MF_03225"/>
    </source>
</evidence>
<dbReference type="OrthoDB" id="1915887at2759"/>
<feature type="domain" description="Alanine racemase N-terminal" evidence="5">
    <location>
        <begin position="4"/>
        <end position="235"/>
    </location>
</feature>
<reference evidence="6" key="2">
    <citation type="journal article" date="2019" name="Gigascience">
        <title>High-quality Schistosoma haematobium genome achieved by single-molecule and long-range sequencing.</title>
        <authorList>
            <person name="Stroehlein A.J."/>
            <person name="Korhonen P.K."/>
            <person name="Chong T.M."/>
            <person name="Lim Y.L."/>
            <person name="Chan K.G."/>
            <person name="Webster B."/>
            <person name="Rollinson D."/>
            <person name="Brindley P.J."/>
            <person name="Gasser R.B."/>
            <person name="Young N.D."/>
        </authorList>
    </citation>
    <scope>NUCLEOTIDE SEQUENCE</scope>
</reference>
<proteinExistence type="inferred from homology"/>
<dbReference type="Proteomes" id="UP000471633">
    <property type="component" value="Unassembled WGS sequence"/>
</dbReference>
<accession>A0A6A5D8T0</accession>